<reference evidence="2 3" key="1">
    <citation type="submission" date="2019-09" db="EMBL/GenBank/DDBJ databases">
        <title>Genomes of family Cryomorphaceae.</title>
        <authorList>
            <person name="Bowman J.P."/>
        </authorList>
    </citation>
    <scope>NUCLEOTIDE SEQUENCE [LARGE SCALE GENOMIC DNA]</scope>
    <source>
        <strain evidence="2 3">LMG 25704</strain>
    </source>
</reference>
<dbReference type="RefSeq" id="WP_151666879.1">
    <property type="nucleotide sequence ID" value="NZ_WBVO01000003.1"/>
</dbReference>
<keyword evidence="3" id="KW-1185">Reference proteome</keyword>
<feature type="signal peptide" evidence="1">
    <location>
        <begin position="1"/>
        <end position="25"/>
    </location>
</feature>
<dbReference type="NCBIfam" id="TIGR03523">
    <property type="entry name" value="GldN"/>
    <property type="match status" value="1"/>
</dbReference>
<evidence type="ECO:0000313" key="2">
    <source>
        <dbReference type="EMBL" id="KAB2813677.1"/>
    </source>
</evidence>
<gene>
    <name evidence="2" type="primary">gldN</name>
    <name evidence="2" type="ORF">F8C67_05815</name>
</gene>
<evidence type="ECO:0000313" key="3">
    <source>
        <dbReference type="Proteomes" id="UP000468650"/>
    </source>
</evidence>
<dbReference type="Proteomes" id="UP000468650">
    <property type="component" value="Unassembled WGS sequence"/>
</dbReference>
<name>A0A6N6RI87_9FLAO</name>
<keyword evidence="1" id="KW-0732">Signal</keyword>
<dbReference type="AlphaFoldDB" id="A0A6N6RI87"/>
<dbReference type="Pfam" id="PF19841">
    <property type="entry name" value="GldN"/>
    <property type="match status" value="1"/>
</dbReference>
<accession>A0A6N6RI87</accession>
<dbReference type="InterPro" id="IPR019847">
    <property type="entry name" value="Gliding_motility_assoc_GldN"/>
</dbReference>
<dbReference type="OrthoDB" id="1141916at2"/>
<sequence>MNRLISSHKWILSLAFIGFGLAAHAQALTPEDDGIVPREGDLGLHYQNSRVIPYPFLRQDDIFWSTRHWERIDVREKINHPLYYPIQPLPDRKSLFSALIDGIVEEGQITEVFRDDKFTLPLSPSEIEQSVFKINAITDPDNPMDTLTTDTLQIKSNSVVYWQIKSDWYFDKQRGEMKNRIIGIAPVVRDLENESVTYPLFWIWFPDARQVLATHVAYNPYNNQQRLTFDQIFHLRMFNSVIYKEDNTYDRTVADYKRASAMDQLLEAQRIKERLRNYEHDLWEF</sequence>
<feature type="chain" id="PRO_5027032516" evidence="1">
    <location>
        <begin position="26"/>
        <end position="285"/>
    </location>
</feature>
<dbReference type="EMBL" id="WBVO01000003">
    <property type="protein sequence ID" value="KAB2813677.1"/>
    <property type="molecule type" value="Genomic_DNA"/>
</dbReference>
<protein>
    <submittedName>
        <fullName evidence="2">Gliding motility protein GldN</fullName>
    </submittedName>
</protein>
<organism evidence="2 3">
    <name type="scientific">Phaeocystidibacter luteus</name>
    <dbReference type="NCBI Taxonomy" id="911197"/>
    <lineage>
        <taxon>Bacteria</taxon>
        <taxon>Pseudomonadati</taxon>
        <taxon>Bacteroidota</taxon>
        <taxon>Flavobacteriia</taxon>
        <taxon>Flavobacteriales</taxon>
        <taxon>Phaeocystidibacteraceae</taxon>
        <taxon>Phaeocystidibacter</taxon>
    </lineage>
</organism>
<proteinExistence type="predicted"/>
<evidence type="ECO:0000256" key="1">
    <source>
        <dbReference type="SAM" id="SignalP"/>
    </source>
</evidence>
<comment type="caution">
    <text evidence="2">The sequence shown here is derived from an EMBL/GenBank/DDBJ whole genome shotgun (WGS) entry which is preliminary data.</text>
</comment>